<dbReference type="Proteomes" id="UP001281410">
    <property type="component" value="Unassembled WGS sequence"/>
</dbReference>
<evidence type="ECO:0000256" key="5">
    <source>
        <dbReference type="ARBA" id="ARBA00022525"/>
    </source>
</evidence>
<feature type="chain" id="PRO_5042255649" description="mannan endo-1,4-beta-mannosidase" evidence="9">
    <location>
        <begin position="29"/>
        <end position="413"/>
    </location>
</feature>
<dbReference type="Gene3D" id="3.20.20.80">
    <property type="entry name" value="Glycosidases"/>
    <property type="match status" value="1"/>
</dbReference>
<proteinExistence type="inferred from homology"/>
<evidence type="ECO:0000256" key="1">
    <source>
        <dbReference type="ARBA" id="ARBA00001678"/>
    </source>
</evidence>
<evidence type="ECO:0000256" key="4">
    <source>
        <dbReference type="ARBA" id="ARBA00012706"/>
    </source>
</evidence>
<feature type="domain" description="Glycoside hydrolase family 5" evidence="10">
    <location>
        <begin position="38"/>
        <end position="375"/>
    </location>
</feature>
<keyword evidence="5" id="KW-0964">Secreted</keyword>
<evidence type="ECO:0000313" key="11">
    <source>
        <dbReference type="EMBL" id="KAK3194450.1"/>
    </source>
</evidence>
<comment type="catalytic activity">
    <reaction evidence="1">
        <text>Random hydrolysis of (1-&gt;4)-beta-D-mannosidic linkages in mannans, galactomannans and glucomannans.</text>
        <dbReference type="EC" id="3.2.1.78"/>
    </reaction>
</comment>
<dbReference type="EC" id="3.2.1.78" evidence="4"/>
<dbReference type="AlphaFoldDB" id="A0AAD9ZWA0"/>
<dbReference type="PANTHER" id="PTHR31451">
    <property type="match status" value="1"/>
</dbReference>
<accession>A0AAD9ZWA0</accession>
<keyword evidence="7" id="KW-0378">Hydrolase</keyword>
<dbReference type="EMBL" id="JANJYJ010000008">
    <property type="protein sequence ID" value="KAK3194450.1"/>
    <property type="molecule type" value="Genomic_DNA"/>
</dbReference>
<sequence length="413" mass="46597">MLGPGTRLFNSCIFLSLMVILIFQHGDNYRVRAKSDRGFTQRNGTFFVMNGKPMNVNGFNAYWMMLHAADPSTRSKVTVVFQQASKYGMNIARAWAFSDGGDRPLQSSPGVYNEDTFKGLDFVVSEAAKYGVSMILSFVNNYEDYGGRKQYVNWALERGQPLKNEDEFYTNPVVKQYYKNHVMAVLTRKNSLTGVVYKDDPTIFAWELINEPRNPSDPSGGQLQNWIQEMAAYVKSIDSNHLLEVGHEGFYGNSVPERKQYNPSDQASVIGTDFIANNQVAQVDFATIHIYAEHWLPQNSSEEAQQIFVDRWIQSHIEDSKSVIKKPIVIGEFGKSYKMSGYSLEKRNSYFDHVYNAIYASAKDGGPCIGGLFWQLMTQGMANIGDGYDVILEESPSTAQIIAQQSHRMIGSK</sequence>
<evidence type="ECO:0000256" key="7">
    <source>
        <dbReference type="ARBA" id="ARBA00022801"/>
    </source>
</evidence>
<feature type="signal peptide" evidence="9">
    <location>
        <begin position="1"/>
        <end position="28"/>
    </location>
</feature>
<dbReference type="SUPFAM" id="SSF51445">
    <property type="entry name" value="(Trans)glycosidases"/>
    <property type="match status" value="1"/>
</dbReference>
<protein>
    <recommendedName>
        <fullName evidence="4">mannan endo-1,4-beta-mannosidase</fullName>
        <ecNumber evidence="4">3.2.1.78</ecNumber>
    </recommendedName>
</protein>
<evidence type="ECO:0000256" key="3">
    <source>
        <dbReference type="ARBA" id="ARBA00005641"/>
    </source>
</evidence>
<evidence type="ECO:0000259" key="10">
    <source>
        <dbReference type="Pfam" id="PF26410"/>
    </source>
</evidence>
<dbReference type="FunFam" id="3.20.20.80:FF:000012">
    <property type="entry name" value="Mannan endo-1,4-beta-mannosidase 6"/>
    <property type="match status" value="1"/>
</dbReference>
<organism evidence="11 12">
    <name type="scientific">Dipteronia sinensis</name>
    <dbReference type="NCBI Taxonomy" id="43782"/>
    <lineage>
        <taxon>Eukaryota</taxon>
        <taxon>Viridiplantae</taxon>
        <taxon>Streptophyta</taxon>
        <taxon>Embryophyta</taxon>
        <taxon>Tracheophyta</taxon>
        <taxon>Spermatophyta</taxon>
        <taxon>Magnoliopsida</taxon>
        <taxon>eudicotyledons</taxon>
        <taxon>Gunneridae</taxon>
        <taxon>Pentapetalae</taxon>
        <taxon>rosids</taxon>
        <taxon>malvids</taxon>
        <taxon>Sapindales</taxon>
        <taxon>Sapindaceae</taxon>
        <taxon>Hippocastanoideae</taxon>
        <taxon>Acereae</taxon>
        <taxon>Dipteronia</taxon>
    </lineage>
</organism>
<evidence type="ECO:0000313" key="12">
    <source>
        <dbReference type="Proteomes" id="UP001281410"/>
    </source>
</evidence>
<dbReference type="GO" id="GO:0005576">
    <property type="term" value="C:extracellular region"/>
    <property type="evidence" value="ECO:0007669"/>
    <property type="project" value="UniProtKB-SubCell"/>
</dbReference>
<dbReference type="InterPro" id="IPR001547">
    <property type="entry name" value="Glyco_hydro_5"/>
</dbReference>
<comment type="subcellular location">
    <subcellularLocation>
        <location evidence="2">Secreted</location>
    </subcellularLocation>
</comment>
<dbReference type="Pfam" id="PF26410">
    <property type="entry name" value="GH5_mannosidase"/>
    <property type="match status" value="1"/>
</dbReference>
<comment type="caution">
    <text evidence="11">The sequence shown here is derived from an EMBL/GenBank/DDBJ whole genome shotgun (WGS) entry which is preliminary data.</text>
</comment>
<evidence type="ECO:0000256" key="2">
    <source>
        <dbReference type="ARBA" id="ARBA00004613"/>
    </source>
</evidence>
<dbReference type="InterPro" id="IPR017853">
    <property type="entry name" value="GH"/>
</dbReference>
<name>A0AAD9ZWA0_9ROSI</name>
<dbReference type="GO" id="GO:0016985">
    <property type="term" value="F:mannan endo-1,4-beta-mannosidase activity"/>
    <property type="evidence" value="ECO:0007669"/>
    <property type="project" value="UniProtKB-EC"/>
</dbReference>
<comment type="similarity">
    <text evidence="3">Belongs to the glycosyl hydrolase 5 (cellulase A) family.</text>
</comment>
<evidence type="ECO:0000256" key="6">
    <source>
        <dbReference type="ARBA" id="ARBA00022729"/>
    </source>
</evidence>
<dbReference type="PANTHER" id="PTHR31451:SF39">
    <property type="entry name" value="MANNAN ENDO-1,4-BETA-MANNOSIDASE 1"/>
    <property type="match status" value="1"/>
</dbReference>
<keyword evidence="6 9" id="KW-0732">Signal</keyword>
<evidence type="ECO:0000256" key="9">
    <source>
        <dbReference type="SAM" id="SignalP"/>
    </source>
</evidence>
<dbReference type="InterPro" id="IPR045053">
    <property type="entry name" value="MAN-like"/>
</dbReference>
<gene>
    <name evidence="11" type="ORF">Dsin_025760</name>
</gene>
<keyword evidence="12" id="KW-1185">Reference proteome</keyword>
<evidence type="ECO:0000256" key="8">
    <source>
        <dbReference type="ARBA" id="ARBA00023295"/>
    </source>
</evidence>
<reference evidence="11" key="1">
    <citation type="journal article" date="2023" name="Plant J.">
        <title>Genome sequences and population genomics provide insights into the demographic history, inbreeding, and mutation load of two 'living fossil' tree species of Dipteronia.</title>
        <authorList>
            <person name="Feng Y."/>
            <person name="Comes H.P."/>
            <person name="Chen J."/>
            <person name="Zhu S."/>
            <person name="Lu R."/>
            <person name="Zhang X."/>
            <person name="Li P."/>
            <person name="Qiu J."/>
            <person name="Olsen K.M."/>
            <person name="Qiu Y."/>
        </authorList>
    </citation>
    <scope>NUCLEOTIDE SEQUENCE</scope>
    <source>
        <strain evidence="11">NBL</strain>
    </source>
</reference>
<keyword evidence="8" id="KW-0326">Glycosidase</keyword>